<name>A0A9P7HBA3_9HYPO</name>
<organism evidence="7 8">
    <name type="scientific">Fusarium avenaceum</name>
    <dbReference type="NCBI Taxonomy" id="40199"/>
    <lineage>
        <taxon>Eukaryota</taxon>
        <taxon>Fungi</taxon>
        <taxon>Dikarya</taxon>
        <taxon>Ascomycota</taxon>
        <taxon>Pezizomycotina</taxon>
        <taxon>Sordariomycetes</taxon>
        <taxon>Hypocreomycetidae</taxon>
        <taxon>Hypocreales</taxon>
        <taxon>Nectriaceae</taxon>
        <taxon>Fusarium</taxon>
        <taxon>Fusarium tricinctum species complex</taxon>
    </lineage>
</organism>
<accession>A0A9P7HBA3</accession>
<dbReference type="InterPro" id="IPR017904">
    <property type="entry name" value="ADF/Cofilin"/>
</dbReference>
<reference evidence="7" key="1">
    <citation type="submission" date="2021-04" db="EMBL/GenBank/DDBJ databases">
        <title>Draft genome of Fusarium avenaceum strain F156N33, isolated from an atmospheric sample in Virginia.</title>
        <authorList>
            <person name="Yang S."/>
            <person name="Vinatzer B.A."/>
            <person name="Coleman J."/>
        </authorList>
    </citation>
    <scope>NUCLEOTIDE SEQUENCE</scope>
    <source>
        <strain evidence="7">F156N33</strain>
    </source>
</reference>
<dbReference type="AlphaFoldDB" id="A0A9P7HBA3"/>
<gene>
    <name evidence="7" type="ORF">KAF25_001194</name>
</gene>
<dbReference type="GO" id="GO:0015629">
    <property type="term" value="C:actin cytoskeleton"/>
    <property type="evidence" value="ECO:0007669"/>
    <property type="project" value="InterPro"/>
</dbReference>
<evidence type="ECO:0000313" key="8">
    <source>
        <dbReference type="Proteomes" id="UP000782241"/>
    </source>
</evidence>
<dbReference type="GO" id="GO:0003779">
    <property type="term" value="F:actin binding"/>
    <property type="evidence" value="ECO:0007669"/>
    <property type="project" value="UniProtKB-KW"/>
</dbReference>
<keyword evidence="8" id="KW-1185">Reference proteome</keyword>
<feature type="domain" description="ADF-H" evidence="6">
    <location>
        <begin position="6"/>
        <end position="153"/>
    </location>
</feature>
<dbReference type="SUPFAM" id="SSF55753">
    <property type="entry name" value="Actin depolymerizing proteins"/>
    <property type="match status" value="1"/>
</dbReference>
<evidence type="ECO:0000256" key="3">
    <source>
        <dbReference type="ARBA" id="ARBA00015630"/>
    </source>
</evidence>
<comment type="caution">
    <text evidence="7">The sequence shown here is derived from an EMBL/GenBank/DDBJ whole genome shotgun (WGS) entry which is preliminary data.</text>
</comment>
<dbReference type="Gene3D" id="3.40.20.10">
    <property type="entry name" value="Severin"/>
    <property type="match status" value="1"/>
</dbReference>
<dbReference type="InterPro" id="IPR002108">
    <property type="entry name" value="ADF-H"/>
</dbReference>
<evidence type="ECO:0000259" key="6">
    <source>
        <dbReference type="PROSITE" id="PS51263"/>
    </source>
</evidence>
<dbReference type="CDD" id="cd11286">
    <property type="entry name" value="ADF_cofilin_like"/>
    <property type="match status" value="1"/>
</dbReference>
<dbReference type="SMART" id="SM00102">
    <property type="entry name" value="ADF"/>
    <property type="match status" value="1"/>
</dbReference>
<evidence type="ECO:0000256" key="1">
    <source>
        <dbReference type="ARBA" id="ARBA00004109"/>
    </source>
</evidence>
<dbReference type="PROSITE" id="PS51263">
    <property type="entry name" value="ADF_H"/>
    <property type="match status" value="1"/>
</dbReference>
<evidence type="ECO:0000256" key="2">
    <source>
        <dbReference type="ARBA" id="ARBA00006844"/>
    </source>
</evidence>
<dbReference type="GO" id="GO:0016363">
    <property type="term" value="C:nuclear matrix"/>
    <property type="evidence" value="ECO:0007669"/>
    <property type="project" value="UniProtKB-SubCell"/>
</dbReference>
<sequence length="158" mass="17866">MSSSSGVRVSPEVNEEFEKLKNGSLSFIICNLVKRFQEIVVEKSCTQTDWEDFLAELPETECRWVIYDIHAVTEEGAKNKIALISWSPNAANIKASSPTKKHYLNIKLTVNQPKMLFASSQDALKRALDGIEAELTCTDKVEVDHNVVLDKLFRISRH</sequence>
<dbReference type="InterPro" id="IPR029006">
    <property type="entry name" value="ADF-H/Gelsolin-like_dom_sf"/>
</dbReference>
<keyword evidence="4" id="KW-0009">Actin-binding</keyword>
<dbReference type="Pfam" id="PF00241">
    <property type="entry name" value="Cofilin_ADF"/>
    <property type="match status" value="2"/>
</dbReference>
<dbReference type="PANTHER" id="PTHR11913">
    <property type="entry name" value="COFILIN-RELATED"/>
    <property type="match status" value="1"/>
</dbReference>
<evidence type="ECO:0000256" key="5">
    <source>
        <dbReference type="ARBA" id="ARBA00032427"/>
    </source>
</evidence>
<dbReference type="Proteomes" id="UP000782241">
    <property type="component" value="Unassembled WGS sequence"/>
</dbReference>
<evidence type="ECO:0000256" key="4">
    <source>
        <dbReference type="ARBA" id="ARBA00023203"/>
    </source>
</evidence>
<comment type="subcellular location">
    <subcellularLocation>
        <location evidence="1">Nucleus matrix</location>
    </subcellularLocation>
</comment>
<dbReference type="EMBL" id="JAGPUO010000004">
    <property type="protein sequence ID" value="KAG5663258.1"/>
    <property type="molecule type" value="Genomic_DNA"/>
</dbReference>
<evidence type="ECO:0000313" key="7">
    <source>
        <dbReference type="EMBL" id="KAG5663258.1"/>
    </source>
</evidence>
<dbReference type="GO" id="GO:0030042">
    <property type="term" value="P:actin filament depolymerization"/>
    <property type="evidence" value="ECO:0007669"/>
    <property type="project" value="InterPro"/>
</dbReference>
<comment type="similarity">
    <text evidence="2">Belongs to the actin-binding proteins ADF family.</text>
</comment>
<proteinExistence type="inferred from homology"/>
<protein>
    <recommendedName>
        <fullName evidence="3">Cofilin</fullName>
    </recommendedName>
    <alternativeName>
        <fullName evidence="5">Actin-depolymerizing factor 1</fullName>
    </alternativeName>
</protein>